<dbReference type="UniPathway" id="UPA00219"/>
<feature type="domain" description="Glycosyl transferase family 28 C-terminal" evidence="13">
    <location>
        <begin position="179"/>
        <end position="330"/>
    </location>
</feature>
<comment type="similarity">
    <text evidence="10">Belongs to the glycosyltransferase 28 family. MurG subfamily.</text>
</comment>
<dbReference type="EMBL" id="MKIR01000026">
    <property type="protein sequence ID" value="OFI48244.1"/>
    <property type="molecule type" value="Genomic_DNA"/>
</dbReference>
<keyword evidence="3 10" id="KW-0328">Glycosyltransferase</keyword>
<evidence type="ECO:0000256" key="9">
    <source>
        <dbReference type="ARBA" id="ARBA00023316"/>
    </source>
</evidence>
<name>A0A1E8GJ17_9LACT</name>
<keyword evidence="1 10" id="KW-1003">Cell membrane</keyword>
<evidence type="ECO:0000256" key="1">
    <source>
        <dbReference type="ARBA" id="ARBA00022475"/>
    </source>
</evidence>
<dbReference type="STRING" id="1859473.BG261_08145"/>
<evidence type="ECO:0000259" key="12">
    <source>
        <dbReference type="Pfam" id="PF03033"/>
    </source>
</evidence>
<dbReference type="EC" id="2.4.1.227" evidence="10"/>
<dbReference type="Gene3D" id="3.40.50.2000">
    <property type="entry name" value="Glycogen Phosphorylase B"/>
    <property type="match status" value="2"/>
</dbReference>
<keyword evidence="15" id="KW-1185">Reference proteome</keyword>
<dbReference type="InterPro" id="IPR006009">
    <property type="entry name" value="GlcNAc_MurG"/>
</dbReference>
<dbReference type="Pfam" id="PF03033">
    <property type="entry name" value="Glyco_transf_28"/>
    <property type="match status" value="1"/>
</dbReference>
<keyword evidence="11" id="KW-0175">Coiled coil</keyword>
<reference evidence="15" key="1">
    <citation type="submission" date="2016-09" db="EMBL/GenBank/DDBJ databases">
        <title>Draft genome sequence of a novel species of the family Streptococcaceae isolated from flowers.</title>
        <authorList>
            <person name="Chuah L.-O."/>
            <person name="Yap K.-P."/>
            <person name="Thong K.L."/>
            <person name="Liong M.T."/>
            <person name="Ahmad R."/>
            <person name="Rusul G."/>
        </authorList>
    </citation>
    <scope>NUCLEOTIDE SEQUENCE [LARGE SCALE GENOMIC DNA]</scope>
    <source>
        <strain evidence="15">DF1</strain>
    </source>
</reference>
<keyword evidence="6 10" id="KW-0573">Peptidoglycan synthesis</keyword>
<dbReference type="NCBIfam" id="NF009102">
    <property type="entry name" value="PRK12446.1"/>
    <property type="match status" value="1"/>
</dbReference>
<protein>
    <recommendedName>
        <fullName evidence="10">UDP-N-acetylglucosamine--N-acetylmuramyl-(pentapeptide) pyrophosphoryl-undecaprenol N-acetylglucosamine transferase</fullName>
        <ecNumber evidence="10">2.4.1.227</ecNumber>
    </recommendedName>
    <alternativeName>
        <fullName evidence="10">Undecaprenyl-PP-MurNAc-pentapeptide-UDPGlcNAc GlcNAc transferase</fullName>
    </alternativeName>
</protein>
<dbReference type="GO" id="GO:0071555">
    <property type="term" value="P:cell wall organization"/>
    <property type="evidence" value="ECO:0007669"/>
    <property type="project" value="UniProtKB-KW"/>
</dbReference>
<dbReference type="RefSeq" id="WP_070793252.1">
    <property type="nucleotide sequence ID" value="NZ_MKIR01000026.1"/>
</dbReference>
<keyword evidence="5 10" id="KW-0133">Cell shape</keyword>
<dbReference type="HAMAP" id="MF_00033">
    <property type="entry name" value="MurG"/>
    <property type="match status" value="1"/>
</dbReference>
<dbReference type="PANTHER" id="PTHR21015:SF27">
    <property type="entry name" value="UDP-N-ACETYLGLUCOSAMINE--N-ACETYLMURAMYL-(PENTAPEPTIDE) PYROPHOSPHORYL-UNDECAPRENOL N-ACETYLGLUCOSAMINE TRANSFERASE"/>
    <property type="match status" value="1"/>
</dbReference>
<feature type="binding site" evidence="10">
    <location>
        <begin position="10"/>
        <end position="12"/>
    </location>
    <ligand>
        <name>UDP-N-acetyl-alpha-D-glucosamine</name>
        <dbReference type="ChEBI" id="CHEBI:57705"/>
    </ligand>
</feature>
<dbReference type="GO" id="GO:0005975">
    <property type="term" value="P:carbohydrate metabolic process"/>
    <property type="evidence" value="ECO:0007669"/>
    <property type="project" value="InterPro"/>
</dbReference>
<comment type="pathway">
    <text evidence="10">Cell wall biogenesis; peptidoglycan biosynthesis.</text>
</comment>
<evidence type="ECO:0000256" key="4">
    <source>
        <dbReference type="ARBA" id="ARBA00022679"/>
    </source>
</evidence>
<keyword evidence="7 10" id="KW-0472">Membrane</keyword>
<gene>
    <name evidence="10" type="primary">murG</name>
    <name evidence="14" type="ORF">BG261_08145</name>
</gene>
<evidence type="ECO:0000259" key="13">
    <source>
        <dbReference type="Pfam" id="PF04101"/>
    </source>
</evidence>
<evidence type="ECO:0000256" key="2">
    <source>
        <dbReference type="ARBA" id="ARBA00022618"/>
    </source>
</evidence>
<dbReference type="InterPro" id="IPR007235">
    <property type="entry name" value="Glyco_trans_28_C"/>
</dbReference>
<dbReference type="Pfam" id="PF04101">
    <property type="entry name" value="Glyco_tran_28_C"/>
    <property type="match status" value="1"/>
</dbReference>
<keyword evidence="2 10" id="KW-0132">Cell division</keyword>
<feature type="coiled-coil region" evidence="11">
    <location>
        <begin position="294"/>
        <end position="328"/>
    </location>
</feature>
<comment type="caution">
    <text evidence="10">Lacks conserved residue(s) required for the propagation of feature annotation.</text>
</comment>
<dbReference type="OrthoDB" id="9808936at2"/>
<sequence length="342" mass="38219">MKILYTGGGSAGHVTLNLQLIELYREAGWEQYYIGSEKGIEREMLAKYPDVKYYPISTGKLRRYFSMENFTDVFKITKGIGQARKIIKEVKPDFIFSKGGFVSVPVVIGAKMNKVPVVIHESDKSIGLANKISSKFATKMLSTFDIAGHDGVQKVGAVINSNSIKPFELPKDFDASKETLLFWGGSLGAKNINNLVAENLDKLLEKYNIIHQTGSVDKYEAKPGYYPFEFVDGGMLGIIAASDIVIARAGSNSIFEILYSKKPNILVPLSLASSRGDQIQNANYFKEKGYSEVIDDEEFTYDNLVKKLAVLEKEKDQMISKMAETDEIISINEFYNLLNTLY</sequence>
<evidence type="ECO:0000256" key="5">
    <source>
        <dbReference type="ARBA" id="ARBA00022960"/>
    </source>
</evidence>
<feature type="binding site" evidence="10">
    <location>
        <position position="186"/>
    </location>
    <ligand>
        <name>UDP-N-acetyl-alpha-D-glucosamine</name>
        <dbReference type="ChEBI" id="CHEBI:57705"/>
    </ligand>
</feature>
<dbReference type="GO" id="GO:0050511">
    <property type="term" value="F:undecaprenyldiphospho-muramoylpentapeptide beta-N-acetylglucosaminyltransferase activity"/>
    <property type="evidence" value="ECO:0007669"/>
    <property type="project" value="UniProtKB-UniRule"/>
</dbReference>
<dbReference type="SUPFAM" id="SSF53756">
    <property type="entry name" value="UDP-Glycosyltransferase/glycogen phosphorylase"/>
    <property type="match status" value="1"/>
</dbReference>
<organism evidence="14 15">
    <name type="scientific">Floricoccus tropicus</name>
    <dbReference type="NCBI Taxonomy" id="1859473"/>
    <lineage>
        <taxon>Bacteria</taxon>
        <taxon>Bacillati</taxon>
        <taxon>Bacillota</taxon>
        <taxon>Bacilli</taxon>
        <taxon>Lactobacillales</taxon>
        <taxon>Streptococcaceae</taxon>
        <taxon>Floricoccus</taxon>
    </lineage>
</organism>
<evidence type="ECO:0000256" key="10">
    <source>
        <dbReference type="HAMAP-Rule" id="MF_00033"/>
    </source>
</evidence>
<dbReference type="Proteomes" id="UP000178622">
    <property type="component" value="Unassembled WGS sequence"/>
</dbReference>
<feature type="domain" description="Glycosyltransferase family 28 N-terminal" evidence="12">
    <location>
        <begin position="3"/>
        <end position="141"/>
    </location>
</feature>
<evidence type="ECO:0000313" key="14">
    <source>
        <dbReference type="EMBL" id="OFI48244.1"/>
    </source>
</evidence>
<evidence type="ECO:0000256" key="7">
    <source>
        <dbReference type="ARBA" id="ARBA00023136"/>
    </source>
</evidence>
<proteinExistence type="inferred from homology"/>
<dbReference type="GO" id="GO:0009252">
    <property type="term" value="P:peptidoglycan biosynthetic process"/>
    <property type="evidence" value="ECO:0007669"/>
    <property type="project" value="UniProtKB-UniRule"/>
</dbReference>
<dbReference type="GO" id="GO:0005886">
    <property type="term" value="C:plasma membrane"/>
    <property type="evidence" value="ECO:0007669"/>
    <property type="project" value="UniProtKB-SubCell"/>
</dbReference>
<dbReference type="CDD" id="cd03785">
    <property type="entry name" value="GT28_MurG"/>
    <property type="match status" value="1"/>
</dbReference>
<keyword evidence="9 10" id="KW-0961">Cell wall biogenesis/degradation</keyword>
<evidence type="ECO:0000313" key="15">
    <source>
        <dbReference type="Proteomes" id="UP000178622"/>
    </source>
</evidence>
<evidence type="ECO:0000256" key="8">
    <source>
        <dbReference type="ARBA" id="ARBA00023306"/>
    </source>
</evidence>
<comment type="caution">
    <text evidence="14">The sequence shown here is derived from an EMBL/GenBank/DDBJ whole genome shotgun (WGS) entry which is preliminary data.</text>
</comment>
<keyword evidence="8 10" id="KW-0131">Cell cycle</keyword>
<accession>A0A1E8GJ17</accession>
<keyword evidence="4 10" id="KW-0808">Transferase</keyword>
<evidence type="ECO:0000256" key="6">
    <source>
        <dbReference type="ARBA" id="ARBA00022984"/>
    </source>
</evidence>
<comment type="catalytic activity">
    <reaction evidence="10">
        <text>Mur2Ac(oyl-L-Ala-gamma-D-Glu-L-Lys-D-Ala-D-Ala)-di-trans,octa-cis-undecaprenyl diphosphate + UDP-N-acetyl-alpha-D-glucosamine = beta-D-GlcNAc-(1-&gt;4)-Mur2Ac(oyl-L-Ala-gamma-D-Glu-L-Lys-D-Ala-D-Ala)-di-trans,octa-cis-undecaprenyl diphosphate + UDP + H(+)</text>
        <dbReference type="Rhea" id="RHEA:23192"/>
        <dbReference type="ChEBI" id="CHEBI:15378"/>
        <dbReference type="ChEBI" id="CHEBI:57705"/>
        <dbReference type="ChEBI" id="CHEBI:58223"/>
        <dbReference type="ChEBI" id="CHEBI:60032"/>
        <dbReference type="ChEBI" id="CHEBI:60033"/>
        <dbReference type="EC" id="2.4.1.227"/>
    </reaction>
</comment>
<dbReference type="GO" id="GO:0008360">
    <property type="term" value="P:regulation of cell shape"/>
    <property type="evidence" value="ECO:0007669"/>
    <property type="project" value="UniProtKB-KW"/>
</dbReference>
<evidence type="ECO:0000256" key="11">
    <source>
        <dbReference type="SAM" id="Coils"/>
    </source>
</evidence>
<dbReference type="GO" id="GO:0051301">
    <property type="term" value="P:cell division"/>
    <property type="evidence" value="ECO:0007669"/>
    <property type="project" value="UniProtKB-KW"/>
</dbReference>
<feature type="binding site" evidence="10">
    <location>
        <position position="278"/>
    </location>
    <ligand>
        <name>UDP-N-acetyl-alpha-D-glucosamine</name>
        <dbReference type="ChEBI" id="CHEBI:57705"/>
    </ligand>
</feature>
<comment type="subcellular location">
    <subcellularLocation>
        <location evidence="10">Cell membrane</location>
        <topology evidence="10">Peripheral membrane protein</topology>
        <orientation evidence="10">Cytoplasmic side</orientation>
    </subcellularLocation>
</comment>
<dbReference type="AlphaFoldDB" id="A0A1E8GJ17"/>
<dbReference type="PANTHER" id="PTHR21015">
    <property type="entry name" value="UDP-N-ACETYLGLUCOSAMINE--N-ACETYLMURAMYL-(PENTAPEPTIDE) PYROPHOSPHORYL-UNDECAPRENOL N-ACETYLGLUCOSAMINE TRANSFERASE 1"/>
    <property type="match status" value="1"/>
</dbReference>
<comment type="function">
    <text evidence="10">Cell wall formation. Catalyzes the transfer of a GlcNAc subunit on undecaprenyl-pyrophosphoryl-MurNAc-pentapeptide (lipid intermediate I) to form undecaprenyl-pyrophosphoryl-MurNAc-(pentapeptide)GlcNAc (lipid intermediate II).</text>
</comment>
<dbReference type="InterPro" id="IPR004276">
    <property type="entry name" value="GlycoTrans_28_N"/>
</dbReference>
<evidence type="ECO:0000256" key="3">
    <source>
        <dbReference type="ARBA" id="ARBA00022676"/>
    </source>
</evidence>